<keyword evidence="1" id="KW-0813">Transport</keyword>
<gene>
    <name evidence="3" type="ORF">S12H4_52805</name>
</gene>
<dbReference type="Gene3D" id="1.10.132.50">
    <property type="entry name" value="ATP synthase (C/AC39) subunit, domain 3"/>
    <property type="match status" value="1"/>
</dbReference>
<dbReference type="GO" id="GO:0046961">
    <property type="term" value="F:proton-transporting ATPase activity, rotational mechanism"/>
    <property type="evidence" value="ECO:0007669"/>
    <property type="project" value="InterPro"/>
</dbReference>
<accession>X1U024</accession>
<organism evidence="3">
    <name type="scientific">marine sediment metagenome</name>
    <dbReference type="NCBI Taxonomy" id="412755"/>
    <lineage>
        <taxon>unclassified sequences</taxon>
        <taxon>metagenomes</taxon>
        <taxon>ecological metagenomes</taxon>
    </lineage>
</organism>
<dbReference type="AlphaFoldDB" id="X1U024"/>
<sequence length="237" mass="26802">RYAFTSAYLKGEESRCVSADHADSMMQKSTLQDALEVIENTDIGDYLLGQPIKTFDEADEYLWKYFGECLKRLERFKPPSDIAHLADAYIKKYDILNIKIAVRTVLMEKPASMALLGVIYNQGYLEKLLSVKSVDEIAEIIVICNLGNYASLIKDIKEKDVGSIFEAEIRLDRMYYESLLSALKKMNDGHLVTKAVGIIIDLTNLQIVFRSLLGEKESMVTEFVLEGGYMLSANTVR</sequence>
<dbReference type="InterPro" id="IPR002843">
    <property type="entry name" value="ATPase_V0-cplx_csu/dsu"/>
</dbReference>
<evidence type="ECO:0000256" key="1">
    <source>
        <dbReference type="ARBA" id="ARBA00022448"/>
    </source>
</evidence>
<name>X1U024_9ZZZZ</name>
<dbReference type="EMBL" id="BARW01033542">
    <property type="protein sequence ID" value="GAJ10874.1"/>
    <property type="molecule type" value="Genomic_DNA"/>
</dbReference>
<dbReference type="SUPFAM" id="SSF103486">
    <property type="entry name" value="V-type ATP synthase subunit C"/>
    <property type="match status" value="1"/>
</dbReference>
<dbReference type="InterPro" id="IPR036079">
    <property type="entry name" value="ATPase_csu/dsu_sf"/>
</dbReference>
<reference evidence="3" key="1">
    <citation type="journal article" date="2014" name="Front. Microbiol.">
        <title>High frequency of phylogenetically diverse reductive dehalogenase-homologous genes in deep subseafloor sedimentary metagenomes.</title>
        <authorList>
            <person name="Kawai M."/>
            <person name="Futagami T."/>
            <person name="Toyoda A."/>
            <person name="Takaki Y."/>
            <person name="Nishi S."/>
            <person name="Hori S."/>
            <person name="Arai W."/>
            <person name="Tsubouchi T."/>
            <person name="Morono Y."/>
            <person name="Uchiyama I."/>
            <person name="Ito T."/>
            <person name="Fujiyama A."/>
            <person name="Inagaki F."/>
            <person name="Takami H."/>
        </authorList>
    </citation>
    <scope>NUCLEOTIDE SEQUENCE</scope>
    <source>
        <strain evidence="3">Expedition CK06-06</strain>
    </source>
</reference>
<dbReference type="Pfam" id="PF01992">
    <property type="entry name" value="vATP-synt_AC39"/>
    <property type="match status" value="1"/>
</dbReference>
<dbReference type="InterPro" id="IPR044911">
    <property type="entry name" value="V-type_ATPase_csu/dsu_dom_3"/>
</dbReference>
<keyword evidence="2" id="KW-0406">Ion transport</keyword>
<proteinExistence type="predicted"/>
<comment type="caution">
    <text evidence="3">The sequence shown here is derived from an EMBL/GenBank/DDBJ whole genome shotgun (WGS) entry which is preliminary data.</text>
</comment>
<dbReference type="PANTHER" id="PTHR38682:SF1">
    <property type="entry name" value="V-TYPE ATP SYNTHASE SUBUNIT C"/>
    <property type="match status" value="1"/>
</dbReference>
<protein>
    <submittedName>
        <fullName evidence="3">Uncharacterized protein</fullName>
    </submittedName>
</protein>
<feature type="non-terminal residue" evidence="3">
    <location>
        <position position="237"/>
    </location>
</feature>
<dbReference type="InterPro" id="IPR050873">
    <property type="entry name" value="V-ATPase_V0D/AC39_subunit"/>
</dbReference>
<evidence type="ECO:0000313" key="3">
    <source>
        <dbReference type="EMBL" id="GAJ10874.1"/>
    </source>
</evidence>
<feature type="non-terminal residue" evidence="3">
    <location>
        <position position="1"/>
    </location>
</feature>
<evidence type="ECO:0000256" key="2">
    <source>
        <dbReference type="ARBA" id="ARBA00023065"/>
    </source>
</evidence>
<dbReference type="PANTHER" id="PTHR38682">
    <property type="entry name" value="V-TYPE ATP SYNTHASE SUBUNIT C"/>
    <property type="match status" value="1"/>
</dbReference>